<keyword evidence="2" id="KW-0677">Repeat</keyword>
<dbReference type="SUPFAM" id="SSF50978">
    <property type="entry name" value="WD40 repeat-like"/>
    <property type="match status" value="1"/>
</dbReference>
<dbReference type="EMBL" id="SZPX01000001">
    <property type="protein sequence ID" value="TKI70838.1"/>
    <property type="molecule type" value="Genomic_DNA"/>
</dbReference>
<keyword evidence="5" id="KW-1185">Reference proteome</keyword>
<dbReference type="Proteomes" id="UP000309561">
    <property type="component" value="Unassembled WGS sequence"/>
</dbReference>
<evidence type="ECO:0000313" key="5">
    <source>
        <dbReference type="Proteomes" id="UP000309561"/>
    </source>
</evidence>
<dbReference type="PROSITE" id="PS50082">
    <property type="entry name" value="WD_REPEATS_2"/>
    <property type="match status" value="1"/>
</dbReference>
<dbReference type="AlphaFoldDB" id="A0A4U2Z948"/>
<dbReference type="SMART" id="SM00320">
    <property type="entry name" value="WD40"/>
    <property type="match status" value="4"/>
</dbReference>
<gene>
    <name evidence="4" type="ORF">FCU45_00150</name>
</gene>
<name>A0A4U2Z948_9BACT</name>
<dbReference type="InterPro" id="IPR015943">
    <property type="entry name" value="WD40/YVTN_repeat-like_dom_sf"/>
</dbReference>
<keyword evidence="1 3" id="KW-0853">WD repeat</keyword>
<dbReference type="Pfam" id="PF00400">
    <property type="entry name" value="WD40"/>
    <property type="match status" value="1"/>
</dbReference>
<evidence type="ECO:0000256" key="1">
    <source>
        <dbReference type="ARBA" id="ARBA00022574"/>
    </source>
</evidence>
<dbReference type="InterPro" id="IPR001680">
    <property type="entry name" value="WD40_rpt"/>
</dbReference>
<evidence type="ECO:0000256" key="3">
    <source>
        <dbReference type="PROSITE-ProRule" id="PRU00221"/>
    </source>
</evidence>
<accession>A0A4U2Z948</accession>
<organism evidence="4 5">
    <name type="scientific">Sulfurimonas crateris</name>
    <dbReference type="NCBI Taxonomy" id="2574727"/>
    <lineage>
        <taxon>Bacteria</taxon>
        <taxon>Pseudomonadati</taxon>
        <taxon>Campylobacterota</taxon>
        <taxon>Epsilonproteobacteria</taxon>
        <taxon>Campylobacterales</taxon>
        <taxon>Sulfurimonadaceae</taxon>
        <taxon>Sulfurimonas</taxon>
    </lineage>
</organism>
<dbReference type="Gene3D" id="2.130.10.10">
    <property type="entry name" value="YVTN repeat-like/Quinoprotein amine dehydrogenase"/>
    <property type="match status" value="1"/>
</dbReference>
<evidence type="ECO:0000256" key="2">
    <source>
        <dbReference type="ARBA" id="ARBA00022737"/>
    </source>
</evidence>
<evidence type="ECO:0000313" key="4">
    <source>
        <dbReference type="EMBL" id="TKI70838.1"/>
    </source>
</evidence>
<reference evidence="4 5" key="1">
    <citation type="submission" date="2019-04" db="EMBL/GenBank/DDBJ databases">
        <title>Sulfurimonas crateris sp. nov. a facultative anaerobic sulfur-oxidizing chemolithautotrophic bacterium isolated from a terrestrial mud vulcano.</title>
        <authorList>
            <person name="Ratnikova N.M."/>
            <person name="Slobodkin A.I."/>
            <person name="Merkel A.Y."/>
            <person name="Novikov A."/>
            <person name="Bonch-Osmolovskaya E.A."/>
            <person name="Slobodkina G.B."/>
        </authorList>
    </citation>
    <scope>NUCLEOTIDE SEQUENCE [LARGE SCALE GENOMIC DNA]</scope>
    <source>
        <strain evidence="4 5">SN118</strain>
    </source>
</reference>
<dbReference type="InterPro" id="IPR036322">
    <property type="entry name" value="WD40_repeat_dom_sf"/>
</dbReference>
<dbReference type="OrthoDB" id="5332333at2"/>
<sequence>MPKIYKCQRAKSDITILKTLDDSLIAYSTKFHGIKIFDFYECEIKKSIANAYLNSTVSACAFSPNNEFFAFVNNRTIYILEIQSKEIIHTIETHDEDVEIISFDPSSSYIIAGSKNGRVLQYKTNQTSLLSRLCSFPHNRKNITIDRKNYVSSFAFHNNSFACSGYGGAIYIIDLYTQTNRSVITYNKTRINALCFLDEDTLVCAKDNGKVDIVSLLDEESHKSIDTPISSIETIIIMPNPNYILVSGNSNIITIIDIKNSKIAHSKYIEVESKIKFVDIVNSDSLVVALQNNEILHIELPGITRLKSLIAHNSLKEAFELIAKEPMLQGSNEHRVLEEKFEKSYEIALKALINQNRAHAMQILKPYKDIRSKETLIKELFSAFENYLRFQALFLEKKYALAYSMCSKYEPLKRTVQYKKMEQIFRLAFSNAQRHIVQNNIAGARALLTEYNTVISKKPLIKLLITQNKEFVDLLRAIQKRDFQTINKLVDKNELFKQIPNYIAMNNQIEETLLEIEENIKAAQTGKAETLLLTLEKIPHVRKRREELQLKCKYAVLLQNAYEENDFKSCYELLDIYKFLRSTELGMLLEKHWSKLMQKCEEYALDGNIKDIKKELGQLLGLPSRSNKIGDLLRVSFHTRIGILMQKNNFKGAEAIIYTYIDIFGVDSEISHLMKKFEKISSCKLAITQTNEERPTRDSWRYNDIIMKGL</sequence>
<protein>
    <submittedName>
        <fullName evidence="4">Uncharacterized protein</fullName>
    </submittedName>
</protein>
<proteinExistence type="predicted"/>
<dbReference type="PANTHER" id="PTHR19857">
    <property type="entry name" value="MITOCHONDRIAL DIVISION PROTEIN 1-RELATED"/>
    <property type="match status" value="1"/>
</dbReference>
<dbReference type="RefSeq" id="WP_137011078.1">
    <property type="nucleotide sequence ID" value="NZ_SZPX01000001.1"/>
</dbReference>
<dbReference type="PANTHER" id="PTHR19857:SF8">
    <property type="entry name" value="ANGIO-ASSOCIATED MIGRATORY CELL PROTEIN"/>
    <property type="match status" value="1"/>
</dbReference>
<comment type="caution">
    <text evidence="4">The sequence shown here is derived from an EMBL/GenBank/DDBJ whole genome shotgun (WGS) entry which is preliminary data.</text>
</comment>
<feature type="repeat" description="WD" evidence="3">
    <location>
        <begin position="91"/>
        <end position="132"/>
    </location>
</feature>
<dbReference type="InterPro" id="IPR051179">
    <property type="entry name" value="WD_repeat_multifunction"/>
</dbReference>